<organism evidence="1 2">
    <name type="scientific">Armillaria borealis</name>
    <dbReference type="NCBI Taxonomy" id="47425"/>
    <lineage>
        <taxon>Eukaryota</taxon>
        <taxon>Fungi</taxon>
        <taxon>Dikarya</taxon>
        <taxon>Basidiomycota</taxon>
        <taxon>Agaricomycotina</taxon>
        <taxon>Agaricomycetes</taxon>
        <taxon>Agaricomycetidae</taxon>
        <taxon>Agaricales</taxon>
        <taxon>Marasmiineae</taxon>
        <taxon>Physalacriaceae</taxon>
        <taxon>Armillaria</taxon>
    </lineage>
</organism>
<dbReference type="Proteomes" id="UP001175226">
    <property type="component" value="Unassembled WGS sequence"/>
</dbReference>
<protein>
    <submittedName>
        <fullName evidence="1">Uncharacterized protein</fullName>
    </submittedName>
</protein>
<sequence length="249" mass="28096">MNVVIYHADQPIKDNPWCTQRLKLELDLSNSYTGLRFRIDLMNGDHEKTPLEYLGRDSAHLTRQLSGRPPGLRISLSHRRGDKRSAIFAAVFMRHLCEYSAPSARHGRLALTNEQNLAEMLIENSHGSVHLASHPDIEFVIPYLMGGPRVMQAYDAEARSSYQQDPFGPPLRFPQMAGRYCMGQGCGQHSLGFSGSWISTRVGFEYDVTSGISTLLRLLPAALEHDHVGKANIEVPDLHYRHRRIDLAH</sequence>
<reference evidence="1" key="1">
    <citation type="submission" date="2023-06" db="EMBL/GenBank/DDBJ databases">
        <authorList>
            <consortium name="Lawrence Berkeley National Laboratory"/>
            <person name="Ahrendt S."/>
            <person name="Sahu N."/>
            <person name="Indic B."/>
            <person name="Wong-Bajracharya J."/>
            <person name="Merenyi Z."/>
            <person name="Ke H.-M."/>
            <person name="Monk M."/>
            <person name="Kocsube S."/>
            <person name="Drula E."/>
            <person name="Lipzen A."/>
            <person name="Balint B."/>
            <person name="Henrissat B."/>
            <person name="Andreopoulos B."/>
            <person name="Martin F.M."/>
            <person name="Harder C.B."/>
            <person name="Rigling D."/>
            <person name="Ford K.L."/>
            <person name="Foster G.D."/>
            <person name="Pangilinan J."/>
            <person name="Papanicolaou A."/>
            <person name="Barry K."/>
            <person name="LaButti K."/>
            <person name="Viragh M."/>
            <person name="Koriabine M."/>
            <person name="Yan M."/>
            <person name="Riley R."/>
            <person name="Champramary S."/>
            <person name="Plett K.L."/>
            <person name="Tsai I.J."/>
            <person name="Slot J."/>
            <person name="Sipos G."/>
            <person name="Plett J."/>
            <person name="Nagy L.G."/>
            <person name="Grigoriev I.V."/>
        </authorList>
    </citation>
    <scope>NUCLEOTIDE SEQUENCE</scope>
    <source>
        <strain evidence="1">FPL87.14</strain>
    </source>
</reference>
<dbReference type="EMBL" id="JAUEPT010000142">
    <property type="protein sequence ID" value="KAK0430575.1"/>
    <property type="molecule type" value="Genomic_DNA"/>
</dbReference>
<proteinExistence type="predicted"/>
<gene>
    <name evidence="1" type="ORF">EV421DRAFT_1743909</name>
</gene>
<keyword evidence="2" id="KW-1185">Reference proteome</keyword>
<accession>A0AA39IVE8</accession>
<evidence type="ECO:0000313" key="2">
    <source>
        <dbReference type="Proteomes" id="UP001175226"/>
    </source>
</evidence>
<comment type="caution">
    <text evidence="1">The sequence shown here is derived from an EMBL/GenBank/DDBJ whole genome shotgun (WGS) entry which is preliminary data.</text>
</comment>
<dbReference type="AlphaFoldDB" id="A0AA39IVE8"/>
<evidence type="ECO:0000313" key="1">
    <source>
        <dbReference type="EMBL" id="KAK0430575.1"/>
    </source>
</evidence>
<name>A0AA39IVE8_9AGAR</name>